<evidence type="ECO:0000256" key="1">
    <source>
        <dbReference type="ARBA" id="ARBA00010062"/>
    </source>
</evidence>
<dbReference type="InterPro" id="IPR028081">
    <property type="entry name" value="Leu-bd"/>
</dbReference>
<feature type="chain" id="PRO_5038966351" evidence="3">
    <location>
        <begin position="24"/>
        <end position="445"/>
    </location>
</feature>
<evidence type="ECO:0000256" key="3">
    <source>
        <dbReference type="SAM" id="SignalP"/>
    </source>
</evidence>
<evidence type="ECO:0000256" key="2">
    <source>
        <dbReference type="ARBA" id="ARBA00022729"/>
    </source>
</evidence>
<dbReference type="EMBL" id="FAOZ01000008">
    <property type="protein sequence ID" value="CUU56691.1"/>
    <property type="molecule type" value="Genomic_DNA"/>
</dbReference>
<dbReference type="RefSeq" id="WP_091277365.1">
    <property type="nucleotide sequence ID" value="NZ_FAOZ01000008.1"/>
</dbReference>
<dbReference type="InterPro" id="IPR028082">
    <property type="entry name" value="Peripla_BP_I"/>
</dbReference>
<evidence type="ECO:0000313" key="5">
    <source>
        <dbReference type="EMBL" id="CUU56691.1"/>
    </source>
</evidence>
<keyword evidence="2 3" id="KW-0732">Signal</keyword>
<sequence length="445" mass="45715">MRRSRTGLVIASVLLLGIAACGGGDDSAATTAIDQKMFDPGPATGWDNTGLSVDPASLKCADPGGPQARGVTDTEIRVGGLLSMTSAAGVALAAAEAGAKVRFDRANAEGGVNGRKINYVGTLDDGSDPARNVSQAKALVNENVFAAVPTMVRSPNYRDTFCNDGVPYFGWGTQEAYCDTAIGFGITGCLVPSSGHSTSSAWGMVGRSILGDKATGGSVAAIGTDQDNARLGLASITRSFEQSGMEVVYDKSPVPAAGLADATPIIGDVMSADGGAPPDLVVLTTDFGPTAKIAEALAAAGYQGAVLSAVGYDPRLEGYAGLQGTYTLLQWSSTQTDSPAMEQLEADFAKYAPDQAVGLVAMAGYWSADFFLDAVAKTGKDLTVDNLLKTINGGGYTFHRDGALAETQWPLNHTISAPCASTVKLQDKKYVETLKLSCGAPLPSS</sequence>
<dbReference type="Pfam" id="PF13458">
    <property type="entry name" value="Peripla_BP_6"/>
    <property type="match status" value="1"/>
</dbReference>
<dbReference type="PANTHER" id="PTHR47235:SF1">
    <property type="entry name" value="BLR6548 PROTEIN"/>
    <property type="match status" value="1"/>
</dbReference>
<name>A0A0S4QMI8_9ACTN</name>
<dbReference type="PROSITE" id="PS51257">
    <property type="entry name" value="PROKAR_LIPOPROTEIN"/>
    <property type="match status" value="1"/>
</dbReference>
<proteinExistence type="inferred from homology"/>
<evidence type="ECO:0000259" key="4">
    <source>
        <dbReference type="Pfam" id="PF13458"/>
    </source>
</evidence>
<keyword evidence="6" id="KW-1185">Reference proteome</keyword>
<dbReference type="SUPFAM" id="SSF53822">
    <property type="entry name" value="Periplasmic binding protein-like I"/>
    <property type="match status" value="1"/>
</dbReference>
<gene>
    <name evidence="5" type="ORF">Ga0074812_108219</name>
</gene>
<organism evidence="5 6">
    <name type="scientific">Parafrankia irregularis</name>
    <dbReference type="NCBI Taxonomy" id="795642"/>
    <lineage>
        <taxon>Bacteria</taxon>
        <taxon>Bacillati</taxon>
        <taxon>Actinomycetota</taxon>
        <taxon>Actinomycetes</taxon>
        <taxon>Frankiales</taxon>
        <taxon>Frankiaceae</taxon>
        <taxon>Parafrankia</taxon>
    </lineage>
</organism>
<accession>A0A0S4QMI8</accession>
<dbReference type="AlphaFoldDB" id="A0A0S4QMI8"/>
<feature type="domain" description="Leucine-binding protein" evidence="4">
    <location>
        <begin position="75"/>
        <end position="406"/>
    </location>
</feature>
<protein>
    <submittedName>
        <fullName evidence="5">ABC-type branched-chain amino acid transport system, substrate-binding protein</fullName>
    </submittedName>
</protein>
<dbReference type="Gene3D" id="3.40.50.2300">
    <property type="match status" value="2"/>
</dbReference>
<comment type="similarity">
    <text evidence="1">Belongs to the leucine-binding protein family.</text>
</comment>
<dbReference type="Proteomes" id="UP000198802">
    <property type="component" value="Unassembled WGS sequence"/>
</dbReference>
<evidence type="ECO:0000313" key="6">
    <source>
        <dbReference type="Proteomes" id="UP000198802"/>
    </source>
</evidence>
<dbReference type="PANTHER" id="PTHR47235">
    <property type="entry name" value="BLR6548 PROTEIN"/>
    <property type="match status" value="1"/>
</dbReference>
<feature type="signal peptide" evidence="3">
    <location>
        <begin position="1"/>
        <end position="23"/>
    </location>
</feature>
<reference evidence="6" key="1">
    <citation type="submission" date="2015-11" db="EMBL/GenBank/DDBJ databases">
        <authorList>
            <person name="Varghese N."/>
        </authorList>
    </citation>
    <scope>NUCLEOTIDE SEQUENCE [LARGE SCALE GENOMIC DNA]</scope>
    <source>
        <strain evidence="6">DSM 45899</strain>
    </source>
</reference>